<accession>A0AAD6TTL3</accession>
<proteinExistence type="predicted"/>
<keyword evidence="3" id="KW-1185">Reference proteome</keyword>
<dbReference type="Proteomes" id="UP001222325">
    <property type="component" value="Unassembled WGS sequence"/>
</dbReference>
<feature type="region of interest" description="Disordered" evidence="1">
    <location>
        <begin position="252"/>
        <end position="284"/>
    </location>
</feature>
<sequence length="300" mass="31816">MLEDPSHGSGQSSCSYIVSRSLSRDDEVVVVTGGGHVMAAVSGTLGRQYSTPGRLPRRGLAIALSLRASPGPRPTARPSFPLLSTPRLHRRDPSRLQRLTVHPNRGRSKAEDPGARRSRGTGCNPGSFAEKPRGADAKAELGRPAISNFKNLTRGGEVAAARVGINGMRDSVGSGPPACTCVGPSADRGLAAAVKALASRCNALLRFGSRSSWSRSRFARTTNPRSQAHRCPSSSHPLVLAVLLVFAGTGPSTTSQQPWKALRGAPDPAGDGRKEQPRGEWRSSRHSWLGVLSMREVVNQ</sequence>
<feature type="compositionally biased region" description="Basic and acidic residues" evidence="1">
    <location>
        <begin position="130"/>
        <end position="141"/>
    </location>
</feature>
<evidence type="ECO:0000313" key="3">
    <source>
        <dbReference type="Proteomes" id="UP001222325"/>
    </source>
</evidence>
<evidence type="ECO:0000256" key="1">
    <source>
        <dbReference type="SAM" id="MobiDB-lite"/>
    </source>
</evidence>
<organism evidence="2 3">
    <name type="scientific">Mycena belliarum</name>
    <dbReference type="NCBI Taxonomy" id="1033014"/>
    <lineage>
        <taxon>Eukaryota</taxon>
        <taxon>Fungi</taxon>
        <taxon>Dikarya</taxon>
        <taxon>Basidiomycota</taxon>
        <taxon>Agaricomycotina</taxon>
        <taxon>Agaricomycetes</taxon>
        <taxon>Agaricomycetidae</taxon>
        <taxon>Agaricales</taxon>
        <taxon>Marasmiineae</taxon>
        <taxon>Mycenaceae</taxon>
        <taxon>Mycena</taxon>
    </lineage>
</organism>
<dbReference type="EMBL" id="JARJCN010000061">
    <property type="protein sequence ID" value="KAJ7079237.1"/>
    <property type="molecule type" value="Genomic_DNA"/>
</dbReference>
<name>A0AAD6TTL3_9AGAR</name>
<reference evidence="2" key="1">
    <citation type="submission" date="2023-03" db="EMBL/GenBank/DDBJ databases">
        <title>Massive genome expansion in bonnet fungi (Mycena s.s.) driven by repeated elements and novel gene families across ecological guilds.</title>
        <authorList>
            <consortium name="Lawrence Berkeley National Laboratory"/>
            <person name="Harder C.B."/>
            <person name="Miyauchi S."/>
            <person name="Viragh M."/>
            <person name="Kuo A."/>
            <person name="Thoen E."/>
            <person name="Andreopoulos B."/>
            <person name="Lu D."/>
            <person name="Skrede I."/>
            <person name="Drula E."/>
            <person name="Henrissat B."/>
            <person name="Morin E."/>
            <person name="Kohler A."/>
            <person name="Barry K."/>
            <person name="LaButti K."/>
            <person name="Morin E."/>
            <person name="Salamov A."/>
            <person name="Lipzen A."/>
            <person name="Mereny Z."/>
            <person name="Hegedus B."/>
            <person name="Baldrian P."/>
            <person name="Stursova M."/>
            <person name="Weitz H."/>
            <person name="Taylor A."/>
            <person name="Grigoriev I.V."/>
            <person name="Nagy L.G."/>
            <person name="Martin F."/>
            <person name="Kauserud H."/>
        </authorList>
    </citation>
    <scope>NUCLEOTIDE SEQUENCE</scope>
    <source>
        <strain evidence="2">CBHHK173m</strain>
    </source>
</reference>
<dbReference type="AlphaFoldDB" id="A0AAD6TTL3"/>
<protein>
    <submittedName>
        <fullName evidence="2">Uncharacterized protein</fullName>
    </submittedName>
</protein>
<feature type="compositionally biased region" description="Basic and acidic residues" evidence="1">
    <location>
        <begin position="270"/>
        <end position="283"/>
    </location>
</feature>
<gene>
    <name evidence="2" type="ORF">B0H15DRAFT_954097</name>
</gene>
<evidence type="ECO:0000313" key="2">
    <source>
        <dbReference type="EMBL" id="KAJ7079237.1"/>
    </source>
</evidence>
<feature type="region of interest" description="Disordered" evidence="1">
    <location>
        <begin position="67"/>
        <end position="142"/>
    </location>
</feature>
<comment type="caution">
    <text evidence="2">The sequence shown here is derived from an EMBL/GenBank/DDBJ whole genome shotgun (WGS) entry which is preliminary data.</text>
</comment>